<protein>
    <submittedName>
        <fullName evidence="3">Uncharacterized protein</fullName>
    </submittedName>
</protein>
<dbReference type="AlphaFoldDB" id="A0A6L2NLZ6"/>
<evidence type="ECO:0000256" key="1">
    <source>
        <dbReference type="SAM" id="Coils"/>
    </source>
</evidence>
<feature type="coiled-coil region" evidence="1">
    <location>
        <begin position="396"/>
        <end position="423"/>
    </location>
</feature>
<feature type="compositionally biased region" description="Basic and acidic residues" evidence="2">
    <location>
        <begin position="368"/>
        <end position="382"/>
    </location>
</feature>
<reference evidence="3" key="1">
    <citation type="journal article" date="2019" name="Sci. Rep.">
        <title>Draft genome of Tanacetum cinerariifolium, the natural source of mosquito coil.</title>
        <authorList>
            <person name="Yamashiro T."/>
            <person name="Shiraishi A."/>
            <person name="Satake H."/>
            <person name="Nakayama K."/>
        </authorList>
    </citation>
    <scope>NUCLEOTIDE SEQUENCE</scope>
</reference>
<dbReference type="EMBL" id="BKCJ010009496">
    <property type="protein sequence ID" value="GEU87233.1"/>
    <property type="molecule type" value="Genomic_DNA"/>
</dbReference>
<feature type="compositionally biased region" description="Basic residues" evidence="2">
    <location>
        <begin position="203"/>
        <end position="212"/>
    </location>
</feature>
<keyword evidence="1" id="KW-0175">Coiled coil</keyword>
<feature type="compositionally biased region" description="Basic and acidic residues" evidence="2">
    <location>
        <begin position="315"/>
        <end position="326"/>
    </location>
</feature>
<name>A0A6L2NLZ6_TANCI</name>
<evidence type="ECO:0000313" key="3">
    <source>
        <dbReference type="EMBL" id="GEU87233.1"/>
    </source>
</evidence>
<feature type="region of interest" description="Disordered" evidence="2">
    <location>
        <begin position="193"/>
        <end position="223"/>
    </location>
</feature>
<gene>
    <name evidence="3" type="ORF">Tci_059211</name>
</gene>
<accession>A0A6L2NLZ6</accession>
<evidence type="ECO:0000256" key="2">
    <source>
        <dbReference type="SAM" id="MobiDB-lite"/>
    </source>
</evidence>
<organism evidence="3">
    <name type="scientific">Tanacetum cinerariifolium</name>
    <name type="common">Dalmatian daisy</name>
    <name type="synonym">Chrysanthemum cinerariifolium</name>
    <dbReference type="NCBI Taxonomy" id="118510"/>
    <lineage>
        <taxon>Eukaryota</taxon>
        <taxon>Viridiplantae</taxon>
        <taxon>Streptophyta</taxon>
        <taxon>Embryophyta</taxon>
        <taxon>Tracheophyta</taxon>
        <taxon>Spermatophyta</taxon>
        <taxon>Magnoliopsida</taxon>
        <taxon>eudicotyledons</taxon>
        <taxon>Gunneridae</taxon>
        <taxon>Pentapetalae</taxon>
        <taxon>asterids</taxon>
        <taxon>campanulids</taxon>
        <taxon>Asterales</taxon>
        <taxon>Asteraceae</taxon>
        <taxon>Asteroideae</taxon>
        <taxon>Anthemideae</taxon>
        <taxon>Anthemidinae</taxon>
        <taxon>Tanacetum</taxon>
    </lineage>
</organism>
<feature type="region of interest" description="Disordered" evidence="2">
    <location>
        <begin position="368"/>
        <end position="396"/>
    </location>
</feature>
<comment type="caution">
    <text evidence="3">The sequence shown here is derived from an EMBL/GenBank/DDBJ whole genome shotgun (WGS) entry which is preliminary data.</text>
</comment>
<feature type="compositionally biased region" description="Polar residues" evidence="2">
    <location>
        <begin position="276"/>
        <end position="302"/>
    </location>
</feature>
<proteinExistence type="predicted"/>
<sequence>MYQENLAEFWHSAKELENSKVCFSIPTRGIYGEVGLNIFRNAIGAYYLPYSSKYVALPSIDVVWKWFPMIEYGKEVSTKGSLRKSLLPPRWRLLMALIIQCLGGKTGEFDQITNKDAIMLYSLANGIHIDYANIFWEDIILKLKKKQREKVVPYTLFLSLLIMHKMKEDYDHMLAICALDKLVVFKAPKTSSKDESVSQGAKPRAKIGHKKPTTSSKHPLVTNEERANPQLSSGMSALNLNKPIFFASFIIHSEAASGDDVSTDFTAEADPGLSAPNDSIPSQQGMDEGTKNTSYDHMSSGTDPHKKGASSTAIHSDKEEASTIIQGDKEEASITIKLEDLTKLVSQIQPSFKDLGSPEDDLVIIVDKSDKHEPNAETKDTSVPRSSSPCSLPTELKDLPSKLNKLTEEIKGLKTQVHELEIELPKE</sequence>
<feature type="region of interest" description="Disordered" evidence="2">
    <location>
        <begin position="262"/>
        <end position="326"/>
    </location>
</feature>